<feature type="transmembrane region" description="Helical" evidence="1">
    <location>
        <begin position="6"/>
        <end position="24"/>
    </location>
</feature>
<comment type="caution">
    <text evidence="2">The sequence shown here is derived from an EMBL/GenBank/DDBJ whole genome shotgun (WGS) entry which is preliminary data.</text>
</comment>
<accession>A0A1F7WJ67</accession>
<protein>
    <submittedName>
        <fullName evidence="2">Uncharacterized protein</fullName>
    </submittedName>
</protein>
<gene>
    <name evidence="2" type="ORF">A2115_00060</name>
</gene>
<sequence length="219" mass="23835">MRKNLLPFFLFFTIGITSTILYFGKISLGDQKRFENIISPTVTPIPTFSLDEAPSKSLVGVVFPVTGNVGIITRTATEAAKIDAKTEIKQGESIVVGTDSTAKLEFSGMLRADIDTDTQLDLIQTLPANIVISQNTGKVTYVKTSEIPLTVRIFRLIVDFTQASIEIEVDAKLNTTRVSILEGDATLAYNNLSGVVVKKQLASGEVFLFSNLTRSGRVL</sequence>
<keyword evidence="1" id="KW-1133">Transmembrane helix</keyword>
<dbReference type="AlphaFoldDB" id="A0A1F7WJ67"/>
<organism evidence="2 3">
    <name type="scientific">Candidatus Woesebacteria bacterium GWA1_41_8</name>
    <dbReference type="NCBI Taxonomy" id="1802471"/>
    <lineage>
        <taxon>Bacteria</taxon>
        <taxon>Candidatus Woeseibacteriota</taxon>
    </lineage>
</organism>
<dbReference type="Proteomes" id="UP000176198">
    <property type="component" value="Unassembled WGS sequence"/>
</dbReference>
<evidence type="ECO:0000313" key="2">
    <source>
        <dbReference type="EMBL" id="OGM02872.1"/>
    </source>
</evidence>
<evidence type="ECO:0000256" key="1">
    <source>
        <dbReference type="SAM" id="Phobius"/>
    </source>
</evidence>
<reference evidence="2 3" key="1">
    <citation type="journal article" date="2016" name="Nat. Commun.">
        <title>Thousands of microbial genomes shed light on interconnected biogeochemical processes in an aquifer system.</title>
        <authorList>
            <person name="Anantharaman K."/>
            <person name="Brown C.T."/>
            <person name="Hug L.A."/>
            <person name="Sharon I."/>
            <person name="Castelle C.J."/>
            <person name="Probst A.J."/>
            <person name="Thomas B.C."/>
            <person name="Singh A."/>
            <person name="Wilkins M.J."/>
            <person name="Karaoz U."/>
            <person name="Brodie E.L."/>
            <person name="Williams K.H."/>
            <person name="Hubbard S.S."/>
            <person name="Banfield J.F."/>
        </authorList>
    </citation>
    <scope>NUCLEOTIDE SEQUENCE [LARGE SCALE GENOMIC DNA]</scope>
</reference>
<dbReference type="EMBL" id="MGFJ01000011">
    <property type="protein sequence ID" value="OGM02872.1"/>
    <property type="molecule type" value="Genomic_DNA"/>
</dbReference>
<proteinExistence type="predicted"/>
<keyword evidence="1" id="KW-0812">Transmembrane</keyword>
<keyword evidence="1" id="KW-0472">Membrane</keyword>
<evidence type="ECO:0000313" key="3">
    <source>
        <dbReference type="Proteomes" id="UP000176198"/>
    </source>
</evidence>
<name>A0A1F7WJ67_9BACT</name>